<keyword evidence="1 4" id="KW-0808">Transferase</keyword>
<dbReference type="Pfam" id="PF00583">
    <property type="entry name" value="Acetyltransf_1"/>
    <property type="match status" value="1"/>
</dbReference>
<dbReference type="Gene3D" id="3.40.630.30">
    <property type="match status" value="1"/>
</dbReference>
<feature type="binding site" evidence="4">
    <location>
        <begin position="82"/>
        <end position="87"/>
    </location>
    <ligand>
        <name>acetyl-CoA</name>
        <dbReference type="ChEBI" id="CHEBI:57288"/>
        <label>1</label>
    </ligand>
</feature>
<dbReference type="RefSeq" id="WP_193865297.1">
    <property type="nucleotide sequence ID" value="NZ_JADEYR010000003.1"/>
</dbReference>
<organism evidence="6 7">
    <name type="scientific">Brachybacterium epidermidis</name>
    <dbReference type="NCBI Taxonomy" id="2781983"/>
    <lineage>
        <taxon>Bacteria</taxon>
        <taxon>Bacillati</taxon>
        <taxon>Actinomycetota</taxon>
        <taxon>Actinomycetes</taxon>
        <taxon>Micrococcales</taxon>
        <taxon>Dermabacteraceae</taxon>
        <taxon>Brachybacterium</taxon>
    </lineage>
</organism>
<feature type="domain" description="N-acetyltransferase" evidence="5">
    <location>
        <begin position="150"/>
        <end position="307"/>
    </location>
</feature>
<feature type="binding site" evidence="4">
    <location>
        <position position="33"/>
    </location>
    <ligand>
        <name>1D-myo-inositol 2-(L-cysteinylamino)-2-deoxy-alpha-D-glucopyranoside</name>
        <dbReference type="ChEBI" id="CHEBI:58887"/>
    </ligand>
</feature>
<comment type="subunit">
    <text evidence="4">Monomer.</text>
</comment>
<dbReference type="InterPro" id="IPR000182">
    <property type="entry name" value="GNAT_dom"/>
</dbReference>
<evidence type="ECO:0000256" key="3">
    <source>
        <dbReference type="ARBA" id="ARBA00023315"/>
    </source>
</evidence>
<comment type="caution">
    <text evidence="4">Lacks conserved residue(s) required for the propagation of feature annotation.</text>
</comment>
<dbReference type="Proteomes" id="UP000644727">
    <property type="component" value="Unassembled WGS sequence"/>
</dbReference>
<comment type="similarity">
    <text evidence="4">Belongs to the acetyltransferase family. MshD subfamily.</text>
</comment>
<evidence type="ECO:0000256" key="1">
    <source>
        <dbReference type="ARBA" id="ARBA00022679"/>
    </source>
</evidence>
<feature type="binding site" evidence="4">
    <location>
        <position position="237"/>
    </location>
    <ligand>
        <name>1D-myo-inositol 2-(L-cysteinylamino)-2-deoxy-alpha-D-glucopyranoside</name>
        <dbReference type="ChEBI" id="CHEBI:58887"/>
    </ligand>
</feature>
<keyword evidence="7" id="KW-1185">Reference proteome</keyword>
<evidence type="ECO:0000259" key="5">
    <source>
        <dbReference type="PROSITE" id="PS51186"/>
    </source>
</evidence>
<comment type="catalytic activity">
    <reaction evidence="4">
        <text>1D-myo-inositol 2-(L-cysteinylamino)-2-deoxy-alpha-D-glucopyranoside + acetyl-CoA = mycothiol + CoA + H(+)</text>
        <dbReference type="Rhea" id="RHEA:26172"/>
        <dbReference type="ChEBI" id="CHEBI:15378"/>
        <dbReference type="ChEBI" id="CHEBI:16768"/>
        <dbReference type="ChEBI" id="CHEBI:57287"/>
        <dbReference type="ChEBI" id="CHEBI:57288"/>
        <dbReference type="ChEBI" id="CHEBI:58887"/>
        <dbReference type="EC" id="2.3.1.189"/>
    </reaction>
</comment>
<feature type="binding site" evidence="4">
    <location>
        <begin position="241"/>
        <end position="243"/>
    </location>
    <ligand>
        <name>acetyl-CoA</name>
        <dbReference type="ChEBI" id="CHEBI:57288"/>
        <label>2</label>
    </ligand>
</feature>
<feature type="binding site" evidence="4">
    <location>
        <position position="216"/>
    </location>
    <ligand>
        <name>1D-myo-inositol 2-(L-cysteinylamino)-2-deoxy-alpha-D-glucopyranoside</name>
        <dbReference type="ChEBI" id="CHEBI:58887"/>
    </ligand>
</feature>
<keyword evidence="2 4" id="KW-0677">Repeat</keyword>
<dbReference type="CDD" id="cd04301">
    <property type="entry name" value="NAT_SF"/>
    <property type="match status" value="2"/>
</dbReference>
<dbReference type="PROSITE" id="PS51186">
    <property type="entry name" value="GNAT"/>
    <property type="match status" value="1"/>
</dbReference>
<dbReference type="EC" id="2.3.1.189" evidence="4"/>
<feature type="binding site" evidence="4">
    <location>
        <position position="177"/>
    </location>
    <ligand>
        <name>1D-myo-inositol 2-(L-cysteinylamino)-2-deoxy-alpha-D-glucopyranoside</name>
        <dbReference type="ChEBI" id="CHEBI:58887"/>
    </ligand>
</feature>
<gene>
    <name evidence="4 6" type="primary">mshD</name>
    <name evidence="6" type="ORF">IOE58_04960</name>
</gene>
<dbReference type="InterPro" id="IPR017813">
    <property type="entry name" value="Mycothiol_AcTrfase"/>
</dbReference>
<dbReference type="PANTHER" id="PTHR43877">
    <property type="entry name" value="AMINOALKYLPHOSPHONATE N-ACETYLTRANSFERASE-RELATED-RELATED"/>
    <property type="match status" value="1"/>
</dbReference>
<dbReference type="InterPro" id="IPR050832">
    <property type="entry name" value="Bact_Acetyltransf"/>
</dbReference>
<feature type="binding site" evidence="4">
    <location>
        <position position="275"/>
    </location>
    <ligand>
        <name>1D-myo-inositol 2-(L-cysteinylamino)-2-deoxy-alpha-D-glucopyranoside</name>
        <dbReference type="ChEBI" id="CHEBI:58887"/>
    </ligand>
</feature>
<evidence type="ECO:0000313" key="7">
    <source>
        <dbReference type="Proteomes" id="UP000644727"/>
    </source>
</evidence>
<keyword evidence="3 4" id="KW-0012">Acyltransferase</keyword>
<dbReference type="InterPro" id="IPR016181">
    <property type="entry name" value="Acyl_CoA_acyltransferase"/>
</dbReference>
<dbReference type="PANTHER" id="PTHR43877:SF2">
    <property type="entry name" value="AMINOALKYLPHOSPHONATE N-ACETYLTRANSFERASE-RELATED"/>
    <property type="match status" value="1"/>
</dbReference>
<dbReference type="GO" id="GO:0035447">
    <property type="term" value="F:mycothiol synthase activity"/>
    <property type="evidence" value="ECO:0007669"/>
    <property type="project" value="UniProtKB-EC"/>
</dbReference>
<dbReference type="NCBIfam" id="TIGR03448">
    <property type="entry name" value="mycothiol_MshD"/>
    <property type="match status" value="1"/>
</dbReference>
<evidence type="ECO:0000256" key="4">
    <source>
        <dbReference type="HAMAP-Rule" id="MF_01698"/>
    </source>
</evidence>
<dbReference type="PIRSF" id="PIRSF021524">
    <property type="entry name" value="MSH_acetyltransferase"/>
    <property type="match status" value="1"/>
</dbReference>
<proteinExistence type="inferred from homology"/>
<comment type="caution">
    <text evidence="6">The sequence shown here is derived from an EMBL/GenBank/DDBJ whole genome shotgun (WGS) entry which is preliminary data.</text>
</comment>
<dbReference type="HAMAP" id="MF_01698">
    <property type="entry name" value="MshD"/>
    <property type="match status" value="1"/>
</dbReference>
<sequence length="307" mass="32339">MITSDALSSDERHSVGRLLEAATAHDGVPALDEAARLALTGTGARHLLIPAAPGSGEATAQGYASILPDGTVQGMVHPEARRQGHGTALLQAVLAKRPDAGVWAHGALEPALAFLEGRGLRATRRLLTLSRDLGPSAPLPAVPAARIDGLQLDTFVAERDAEAWVELNAQAFAEHPEQGALTREDLDRRIAEPWFDPEDLLLARHGGELLGFVWIKREPADAGGERSGTAGCSGVAELYVVGTAPRAQGRGVAGHLIGTALHRLSADGTALVELYVEADNTAALELYRHWGFSVAGRDVQMRLPEAG</sequence>
<name>A0ABR9W0C4_9MICO</name>
<reference evidence="6 7" key="1">
    <citation type="submission" date="2020-10" db="EMBL/GenBank/DDBJ databases">
        <title>Draft genome and description of Brachybacterium epidermidis sp nov.</title>
        <authorList>
            <person name="Boxberger M."/>
            <person name="La Scola B."/>
        </authorList>
    </citation>
    <scope>NUCLEOTIDE SEQUENCE [LARGE SCALE GENOMIC DNA]</scope>
    <source>
        <strain evidence="6 7">Marseille-Q2903</strain>
    </source>
</reference>
<dbReference type="EMBL" id="JADEYR010000003">
    <property type="protein sequence ID" value="MBE9403563.1"/>
    <property type="molecule type" value="Genomic_DNA"/>
</dbReference>
<dbReference type="SUPFAM" id="SSF55729">
    <property type="entry name" value="Acyl-CoA N-acyltransferases (Nat)"/>
    <property type="match status" value="1"/>
</dbReference>
<protein>
    <recommendedName>
        <fullName evidence="4">Mycothiol acetyltransferase</fullName>
        <shortName evidence="4">MSH acetyltransferase</shortName>
        <ecNumber evidence="4">2.3.1.189</ecNumber>
    </recommendedName>
    <alternativeName>
        <fullName evidence="4">Mycothiol synthase</fullName>
    </alternativeName>
</protein>
<evidence type="ECO:0000256" key="2">
    <source>
        <dbReference type="ARBA" id="ARBA00022737"/>
    </source>
</evidence>
<comment type="function">
    <text evidence="4">Catalyzes the transfer of acetyl from acetyl-CoA to desacetylmycothiol (Cys-GlcN-Ins) to form mycothiol.</text>
</comment>
<evidence type="ECO:0000313" key="6">
    <source>
        <dbReference type="EMBL" id="MBE9403563.1"/>
    </source>
</evidence>
<accession>A0ABR9W0C4</accession>